<sequence>MVRKKKSGITVAIGDVFAIPLGENQFGYGQVVGGGHPKIYVIYHLLAESHPDINDIVSNKIIYFTHTVDVPIEDGDWVLIGNTDVPKGIVFPEYIVDTSSGYHVTDYQGNILRIATESEKENLNTHSSFSPSVLEKATKAHFGLGEWYPYFDKIKYKY</sequence>
<dbReference type="Pfam" id="PF15428">
    <property type="entry name" value="Imm26"/>
    <property type="match status" value="1"/>
</dbReference>
<gene>
    <name evidence="1" type="ORF">ACFPQ4_08630</name>
</gene>
<reference evidence="2" key="1">
    <citation type="journal article" date="2019" name="Int. J. Syst. Evol. Microbiol.">
        <title>The Global Catalogue of Microorganisms (GCM) 10K type strain sequencing project: providing services to taxonomists for standard genome sequencing and annotation.</title>
        <authorList>
            <consortium name="The Broad Institute Genomics Platform"/>
            <consortium name="The Broad Institute Genome Sequencing Center for Infectious Disease"/>
            <person name="Wu L."/>
            <person name="Ma J."/>
        </authorList>
    </citation>
    <scope>NUCLEOTIDE SEQUENCE [LARGE SCALE GENOMIC DNA]</scope>
    <source>
        <strain evidence="2">CGMCC 1.18578</strain>
    </source>
</reference>
<dbReference type="RefSeq" id="WP_378111386.1">
    <property type="nucleotide sequence ID" value="NZ_JBHSNC010000024.1"/>
</dbReference>
<name>A0ABW0QX71_9BACL</name>
<comment type="caution">
    <text evidence="1">The sequence shown here is derived from an EMBL/GenBank/DDBJ whole genome shotgun (WGS) entry which is preliminary data.</text>
</comment>
<dbReference type="EMBL" id="JBHSNC010000024">
    <property type="protein sequence ID" value="MFC5529513.1"/>
    <property type="molecule type" value="Genomic_DNA"/>
</dbReference>
<proteinExistence type="predicted"/>
<protein>
    <submittedName>
        <fullName evidence="1">Imm26 family immunity protein</fullName>
    </submittedName>
</protein>
<accession>A0ABW0QX71</accession>
<evidence type="ECO:0000313" key="2">
    <source>
        <dbReference type="Proteomes" id="UP001596108"/>
    </source>
</evidence>
<evidence type="ECO:0000313" key="1">
    <source>
        <dbReference type="EMBL" id="MFC5529513.1"/>
    </source>
</evidence>
<organism evidence="1 2">
    <name type="scientific">Cohnella yongneupensis</name>
    <dbReference type="NCBI Taxonomy" id="425006"/>
    <lineage>
        <taxon>Bacteria</taxon>
        <taxon>Bacillati</taxon>
        <taxon>Bacillota</taxon>
        <taxon>Bacilli</taxon>
        <taxon>Bacillales</taxon>
        <taxon>Paenibacillaceae</taxon>
        <taxon>Cohnella</taxon>
    </lineage>
</organism>
<dbReference type="InterPro" id="IPR029278">
    <property type="entry name" value="Imm26"/>
</dbReference>
<keyword evidence="2" id="KW-1185">Reference proteome</keyword>
<dbReference type="Proteomes" id="UP001596108">
    <property type="component" value="Unassembled WGS sequence"/>
</dbReference>